<reference evidence="4 5" key="1">
    <citation type="submission" date="2018-05" db="EMBL/GenBank/DDBJ databases">
        <title>Genomic Encyclopedia of Type Strains, Phase IV (KMG-IV): sequencing the most valuable type-strain genomes for metagenomic binning, comparative biology and taxonomic classification.</title>
        <authorList>
            <person name="Goeker M."/>
        </authorList>
    </citation>
    <scope>NUCLEOTIDE SEQUENCE [LARGE SCALE GENOMIC DNA]</scope>
    <source>
        <strain evidence="4 5">DSM 22440</strain>
    </source>
</reference>
<feature type="domain" description="Methyltransferase small" evidence="3">
    <location>
        <begin position="28"/>
        <end position="195"/>
    </location>
</feature>
<evidence type="ECO:0000256" key="1">
    <source>
        <dbReference type="ARBA" id="ARBA00022603"/>
    </source>
</evidence>
<dbReference type="GO" id="GO:0008757">
    <property type="term" value="F:S-adenosylmethionine-dependent methyltransferase activity"/>
    <property type="evidence" value="ECO:0007669"/>
    <property type="project" value="InterPro"/>
</dbReference>
<gene>
    <name evidence="4" type="ORF">DES38_11550</name>
</gene>
<dbReference type="OrthoDB" id="9764961at2"/>
<dbReference type="AlphaFoldDB" id="A0A2V3W3S4"/>
<dbReference type="PANTHER" id="PTHR47816">
    <property type="entry name" value="RIBOSOMAL RNA SMALL SUBUNIT METHYLTRANSFERASE C"/>
    <property type="match status" value="1"/>
</dbReference>
<organism evidence="4 5">
    <name type="scientific">Streptohalobacillus salinus</name>
    <dbReference type="NCBI Taxonomy" id="621096"/>
    <lineage>
        <taxon>Bacteria</taxon>
        <taxon>Bacillati</taxon>
        <taxon>Bacillota</taxon>
        <taxon>Bacilli</taxon>
        <taxon>Bacillales</taxon>
        <taxon>Bacillaceae</taxon>
        <taxon>Streptohalobacillus</taxon>
    </lineage>
</organism>
<dbReference type="InterPro" id="IPR046977">
    <property type="entry name" value="RsmC/RlmG"/>
</dbReference>
<dbReference type="InterPro" id="IPR007848">
    <property type="entry name" value="Small_mtfrase_dom"/>
</dbReference>
<proteinExistence type="predicted"/>
<evidence type="ECO:0000259" key="3">
    <source>
        <dbReference type="Pfam" id="PF05175"/>
    </source>
</evidence>
<name>A0A2V3W3S4_9BACI</name>
<accession>A0A2V3W3S4</accession>
<keyword evidence="2 4" id="KW-0808">Transferase</keyword>
<dbReference type="Gene3D" id="3.40.50.150">
    <property type="entry name" value="Vaccinia Virus protein VP39"/>
    <property type="match status" value="1"/>
</dbReference>
<dbReference type="RefSeq" id="WP_110252055.1">
    <property type="nucleotide sequence ID" value="NZ_QJJR01000015.1"/>
</dbReference>
<dbReference type="Pfam" id="PF05175">
    <property type="entry name" value="MTS"/>
    <property type="match status" value="1"/>
</dbReference>
<evidence type="ECO:0000313" key="5">
    <source>
        <dbReference type="Proteomes" id="UP000247922"/>
    </source>
</evidence>
<dbReference type="InterPro" id="IPR029063">
    <property type="entry name" value="SAM-dependent_MTases_sf"/>
</dbReference>
<dbReference type="EMBL" id="QJJR01000015">
    <property type="protein sequence ID" value="PXW87731.1"/>
    <property type="molecule type" value="Genomic_DNA"/>
</dbReference>
<evidence type="ECO:0000313" key="4">
    <source>
        <dbReference type="EMBL" id="PXW87731.1"/>
    </source>
</evidence>
<protein>
    <submittedName>
        <fullName evidence="4">16S rRNA m(2)G 1207 methyltransferase</fullName>
    </submittedName>
</protein>
<dbReference type="GO" id="GO:0032259">
    <property type="term" value="P:methylation"/>
    <property type="evidence" value="ECO:0007669"/>
    <property type="project" value="UniProtKB-KW"/>
</dbReference>
<dbReference type="SUPFAM" id="SSF53335">
    <property type="entry name" value="S-adenosyl-L-methionine-dependent methyltransferases"/>
    <property type="match status" value="1"/>
</dbReference>
<evidence type="ECO:0000256" key="2">
    <source>
        <dbReference type="ARBA" id="ARBA00022679"/>
    </source>
</evidence>
<dbReference type="Proteomes" id="UP000247922">
    <property type="component" value="Unassembled WGS sequence"/>
</dbReference>
<comment type="caution">
    <text evidence="4">The sequence shown here is derived from an EMBL/GenBank/DDBJ whole genome shotgun (WGS) entry which is preliminary data.</text>
</comment>
<dbReference type="PANTHER" id="PTHR47816:SF4">
    <property type="entry name" value="RIBOSOMAL RNA SMALL SUBUNIT METHYLTRANSFERASE C"/>
    <property type="match status" value="1"/>
</dbReference>
<keyword evidence="1 4" id="KW-0489">Methyltransferase</keyword>
<sequence>MSEQYFTANPQTKSDQKTWSYTLKGHAFTFTSDGGVFSKNDVDFGSRTLIEAYQSPDVPGDILDLGCGYGPIGLSLAKVYPERTIHLSDVNMRALELAEKNAKANQVTNVQFHLSDIFEKISEDNFASILTNPPIRAGKQTVHQMFEDSFEHLKIGGTLWVVIQKKQGAPSAIKKLETLFATVDLVTKNKGYFIIRAEK</sequence>
<dbReference type="CDD" id="cd02440">
    <property type="entry name" value="AdoMet_MTases"/>
    <property type="match status" value="1"/>
</dbReference>
<keyword evidence="5" id="KW-1185">Reference proteome</keyword>